<protein>
    <submittedName>
        <fullName evidence="17">Calcium uniporter protein 6, mitochondrial</fullName>
    </submittedName>
</protein>
<comment type="caution">
    <text evidence="17">The sequence shown here is derived from an EMBL/GenBank/DDBJ whole genome shotgun (WGS) entry which is preliminary data.</text>
</comment>
<evidence type="ECO:0000256" key="10">
    <source>
        <dbReference type="ARBA" id="ARBA00023065"/>
    </source>
</evidence>
<evidence type="ECO:0000256" key="9">
    <source>
        <dbReference type="ARBA" id="ARBA00022989"/>
    </source>
</evidence>
<reference evidence="18" key="1">
    <citation type="journal article" date="2019" name="Nat. Commun.">
        <title>Expansion of phycobilisome linker gene families in mesophilic red algae.</title>
        <authorList>
            <person name="Lee J."/>
            <person name="Kim D."/>
            <person name="Bhattacharya D."/>
            <person name="Yoon H.S."/>
        </authorList>
    </citation>
    <scope>NUCLEOTIDE SEQUENCE [LARGE SCALE GENOMIC DNA]</scope>
    <source>
        <strain evidence="18">CCMP 1328</strain>
    </source>
</reference>
<keyword evidence="13" id="KW-0407">Ion channel</keyword>
<evidence type="ECO:0000313" key="17">
    <source>
        <dbReference type="EMBL" id="KAA8493184.1"/>
    </source>
</evidence>
<keyword evidence="9 15" id="KW-1133">Transmembrane helix</keyword>
<keyword evidence="7" id="KW-0999">Mitochondrion inner membrane</keyword>
<dbReference type="PANTHER" id="PTHR13462">
    <property type="entry name" value="CALCIUM UNIPORTER PROTEIN, MITOCHONDRIAL"/>
    <property type="match status" value="1"/>
</dbReference>
<dbReference type="GO" id="GO:0005262">
    <property type="term" value="F:calcium channel activity"/>
    <property type="evidence" value="ECO:0007669"/>
    <property type="project" value="UniProtKB-KW"/>
</dbReference>
<feature type="transmembrane region" description="Helical" evidence="15">
    <location>
        <begin position="188"/>
        <end position="207"/>
    </location>
</feature>
<keyword evidence="3" id="KW-0813">Transport</keyword>
<evidence type="ECO:0000256" key="2">
    <source>
        <dbReference type="ARBA" id="ARBA00005653"/>
    </source>
</evidence>
<feature type="transmembrane region" description="Helical" evidence="15">
    <location>
        <begin position="156"/>
        <end position="176"/>
    </location>
</feature>
<accession>A0A5J4YR38</accession>
<gene>
    <name evidence="17" type="ORF">FVE85_8629</name>
</gene>
<dbReference type="Proteomes" id="UP000324585">
    <property type="component" value="Unassembled WGS sequence"/>
</dbReference>
<keyword evidence="10" id="KW-0406">Ion transport</keyword>
<feature type="domain" description="Calcium uniporter protein C-terminal" evidence="16">
    <location>
        <begin position="105"/>
        <end position="237"/>
    </location>
</feature>
<dbReference type="GO" id="GO:0036444">
    <property type="term" value="P:calcium import into the mitochondrion"/>
    <property type="evidence" value="ECO:0007669"/>
    <property type="project" value="TreeGrafter"/>
</dbReference>
<evidence type="ECO:0000313" key="18">
    <source>
        <dbReference type="Proteomes" id="UP000324585"/>
    </source>
</evidence>
<keyword evidence="8" id="KW-0106">Calcium</keyword>
<evidence type="ECO:0000256" key="8">
    <source>
        <dbReference type="ARBA" id="ARBA00022837"/>
    </source>
</evidence>
<keyword evidence="5" id="KW-0107">Calcium channel</keyword>
<evidence type="ECO:0000256" key="12">
    <source>
        <dbReference type="ARBA" id="ARBA00023136"/>
    </source>
</evidence>
<comment type="subcellular location">
    <subcellularLocation>
        <location evidence="1">Mitochondrion inner membrane</location>
        <topology evidence="1">Multi-pass membrane protein</topology>
    </subcellularLocation>
</comment>
<dbReference type="GO" id="GO:0015292">
    <property type="term" value="F:uniporter activity"/>
    <property type="evidence" value="ECO:0007669"/>
    <property type="project" value="TreeGrafter"/>
</dbReference>
<name>A0A5J4YR38_PORPP</name>
<evidence type="ECO:0000256" key="5">
    <source>
        <dbReference type="ARBA" id="ARBA00022673"/>
    </source>
</evidence>
<sequence length="267" mass="30561">MRVWMDGFRRVAVRHCAKWWTPSRFSSTSATSTAAASAAAEQFRERVRNSRSSVLALDETLQIGASLGLSADEARQELEKSDVLLLDHASTLDRKLSSQVLTPRARQHLKAELSSTLSLCVESLAQRELKRLEAQYEPFKNRIALIEKQATARANFWMRSGLIGLAAQIGGFGYLTYVEFSWDIMEPWTYFFGQSLLIMSYIYFLLLKKDHTVGGMWSVVYHSYRNKLLQAQGIDHEWVVHMNAEIKQRLSLLRIARVEREQDSLVD</sequence>
<evidence type="ECO:0000256" key="6">
    <source>
        <dbReference type="ARBA" id="ARBA00022692"/>
    </source>
</evidence>
<evidence type="ECO:0000256" key="13">
    <source>
        <dbReference type="ARBA" id="ARBA00023303"/>
    </source>
</evidence>
<evidence type="ECO:0000256" key="15">
    <source>
        <dbReference type="SAM" id="Phobius"/>
    </source>
</evidence>
<dbReference type="GO" id="GO:0051560">
    <property type="term" value="P:mitochondrial calcium ion homeostasis"/>
    <property type="evidence" value="ECO:0007669"/>
    <property type="project" value="InterPro"/>
</dbReference>
<keyword evidence="4" id="KW-0109">Calcium transport</keyword>
<comment type="similarity">
    <text evidence="2">Belongs to the MCU (TC 1.A.77) family.</text>
</comment>
<dbReference type="InterPro" id="IPR039055">
    <property type="entry name" value="MCU_fam"/>
</dbReference>
<evidence type="ECO:0000256" key="1">
    <source>
        <dbReference type="ARBA" id="ARBA00004448"/>
    </source>
</evidence>
<evidence type="ECO:0000256" key="11">
    <source>
        <dbReference type="ARBA" id="ARBA00023128"/>
    </source>
</evidence>
<keyword evidence="11" id="KW-0496">Mitochondrion</keyword>
<dbReference type="PANTHER" id="PTHR13462:SF10">
    <property type="entry name" value="CALCIUM UNIPORTER PROTEIN, MITOCHONDRIAL"/>
    <property type="match status" value="1"/>
</dbReference>
<comment type="catalytic activity">
    <reaction evidence="14">
        <text>Ca(2+)(in) = Ca(2+)(out)</text>
        <dbReference type="Rhea" id="RHEA:29671"/>
        <dbReference type="ChEBI" id="CHEBI:29108"/>
    </reaction>
</comment>
<dbReference type="GO" id="GO:1990246">
    <property type="term" value="C:uniplex complex"/>
    <property type="evidence" value="ECO:0007669"/>
    <property type="project" value="TreeGrafter"/>
</dbReference>
<dbReference type="OrthoDB" id="278338at2759"/>
<evidence type="ECO:0000256" key="14">
    <source>
        <dbReference type="ARBA" id="ARBA00036634"/>
    </source>
</evidence>
<keyword evidence="6 15" id="KW-0812">Transmembrane</keyword>
<dbReference type="InterPro" id="IPR006769">
    <property type="entry name" value="MCU_C"/>
</dbReference>
<dbReference type="EMBL" id="VRMN01000007">
    <property type="protein sequence ID" value="KAA8493184.1"/>
    <property type="molecule type" value="Genomic_DNA"/>
</dbReference>
<dbReference type="Pfam" id="PF04678">
    <property type="entry name" value="MCU"/>
    <property type="match status" value="1"/>
</dbReference>
<keyword evidence="12 15" id="KW-0472">Membrane</keyword>
<dbReference type="AlphaFoldDB" id="A0A5J4YR38"/>
<organism evidence="17 18">
    <name type="scientific">Porphyridium purpureum</name>
    <name type="common">Red alga</name>
    <name type="synonym">Porphyridium cruentum</name>
    <dbReference type="NCBI Taxonomy" id="35688"/>
    <lineage>
        <taxon>Eukaryota</taxon>
        <taxon>Rhodophyta</taxon>
        <taxon>Bangiophyceae</taxon>
        <taxon>Porphyridiales</taxon>
        <taxon>Porphyridiaceae</taxon>
        <taxon>Porphyridium</taxon>
    </lineage>
</organism>
<evidence type="ECO:0000259" key="16">
    <source>
        <dbReference type="Pfam" id="PF04678"/>
    </source>
</evidence>
<keyword evidence="18" id="KW-1185">Reference proteome</keyword>
<evidence type="ECO:0000256" key="3">
    <source>
        <dbReference type="ARBA" id="ARBA00022448"/>
    </source>
</evidence>
<evidence type="ECO:0000256" key="7">
    <source>
        <dbReference type="ARBA" id="ARBA00022792"/>
    </source>
</evidence>
<proteinExistence type="inferred from homology"/>
<evidence type="ECO:0000256" key="4">
    <source>
        <dbReference type="ARBA" id="ARBA00022568"/>
    </source>
</evidence>